<comment type="caution">
    <text evidence="2">The sequence shown here is derived from an EMBL/GenBank/DDBJ whole genome shotgun (WGS) entry which is preliminary data.</text>
</comment>
<evidence type="ECO:0000256" key="1">
    <source>
        <dbReference type="SAM" id="MobiDB-lite"/>
    </source>
</evidence>
<dbReference type="AlphaFoldDB" id="A0AA38F6S8"/>
<organism evidence="2 3">
    <name type="scientific">Taxus chinensis</name>
    <name type="common">Chinese yew</name>
    <name type="synonym">Taxus wallichiana var. chinensis</name>
    <dbReference type="NCBI Taxonomy" id="29808"/>
    <lineage>
        <taxon>Eukaryota</taxon>
        <taxon>Viridiplantae</taxon>
        <taxon>Streptophyta</taxon>
        <taxon>Embryophyta</taxon>
        <taxon>Tracheophyta</taxon>
        <taxon>Spermatophyta</taxon>
        <taxon>Pinopsida</taxon>
        <taxon>Pinidae</taxon>
        <taxon>Conifers II</taxon>
        <taxon>Cupressales</taxon>
        <taxon>Taxaceae</taxon>
        <taxon>Taxus</taxon>
    </lineage>
</organism>
<feature type="region of interest" description="Disordered" evidence="1">
    <location>
        <begin position="104"/>
        <end position="177"/>
    </location>
</feature>
<dbReference type="Proteomes" id="UP000824469">
    <property type="component" value="Unassembled WGS sequence"/>
</dbReference>
<name>A0AA38F6S8_TAXCH</name>
<dbReference type="EMBL" id="JAHRHJ020003420">
    <property type="protein sequence ID" value="KAH9291758.1"/>
    <property type="molecule type" value="Genomic_DNA"/>
</dbReference>
<sequence>MLHLGRWLNQVSFGSATWRGNLHQTRSCVIIVAKGMTPRNAGNCIQTGGLSGCRRRERLLQDPTPASQWHHWDGEHQWNIQILYCDIVGYVTVNLVHRLGLPMTPLPHTKTVGTEDGEDSEPSDSYVPGDHADPSAESSSYVPADQPDPDTEVTYIPVDHEDPYVEERELKDPQDTY</sequence>
<proteinExistence type="predicted"/>
<gene>
    <name evidence="2" type="ORF">KI387_043052</name>
</gene>
<evidence type="ECO:0000313" key="2">
    <source>
        <dbReference type="EMBL" id="KAH9291758.1"/>
    </source>
</evidence>
<accession>A0AA38F6S8</accession>
<evidence type="ECO:0000313" key="3">
    <source>
        <dbReference type="Proteomes" id="UP000824469"/>
    </source>
</evidence>
<feature type="compositionally biased region" description="Basic and acidic residues" evidence="1">
    <location>
        <begin position="158"/>
        <end position="177"/>
    </location>
</feature>
<reference evidence="2 3" key="1">
    <citation type="journal article" date="2021" name="Nat. Plants">
        <title>The Taxus genome provides insights into paclitaxel biosynthesis.</title>
        <authorList>
            <person name="Xiong X."/>
            <person name="Gou J."/>
            <person name="Liao Q."/>
            <person name="Li Y."/>
            <person name="Zhou Q."/>
            <person name="Bi G."/>
            <person name="Li C."/>
            <person name="Du R."/>
            <person name="Wang X."/>
            <person name="Sun T."/>
            <person name="Guo L."/>
            <person name="Liang H."/>
            <person name="Lu P."/>
            <person name="Wu Y."/>
            <person name="Zhang Z."/>
            <person name="Ro D.K."/>
            <person name="Shang Y."/>
            <person name="Huang S."/>
            <person name="Yan J."/>
        </authorList>
    </citation>
    <scope>NUCLEOTIDE SEQUENCE [LARGE SCALE GENOMIC DNA]</scope>
    <source>
        <strain evidence="2">Ta-2019</strain>
    </source>
</reference>
<protein>
    <submittedName>
        <fullName evidence="2">Uncharacterized protein</fullName>
    </submittedName>
</protein>
<keyword evidence="3" id="KW-1185">Reference proteome</keyword>